<reference evidence="3 4" key="1">
    <citation type="submission" date="2019-11" db="EMBL/GenBank/DDBJ databases">
        <title>First report of rice panicle blight caused by Xanthomonas sp. in Iran.</title>
        <authorList>
            <person name="Mirghasempour S.A."/>
            <person name="Huang S."/>
            <person name="Brady C.L."/>
            <person name="Studholme D.J."/>
        </authorList>
    </citation>
    <scope>NUCLEOTIDE SEQUENCE [LARGE SCALE GENOMIC DNA]</scope>
    <source>
        <strain evidence="1 4">ASD011</strain>
        <strain evidence="3">SAM114</strain>
    </source>
</reference>
<dbReference type="EMBL" id="WJPM01000026">
    <property type="protein sequence ID" value="MRH76974.1"/>
    <property type="molecule type" value="Genomic_DNA"/>
</dbReference>
<dbReference type="Proteomes" id="UP000439314">
    <property type="component" value="Unassembled WGS sequence"/>
</dbReference>
<proteinExistence type="predicted"/>
<organism evidence="1 4">
    <name type="scientific">Xanthomonas sontii</name>
    <dbReference type="NCBI Taxonomy" id="2650745"/>
    <lineage>
        <taxon>Bacteria</taxon>
        <taxon>Pseudomonadati</taxon>
        <taxon>Pseudomonadota</taxon>
        <taxon>Gammaproteobacteria</taxon>
        <taxon>Lysobacterales</taxon>
        <taxon>Lysobacteraceae</taxon>
        <taxon>Xanthomonas</taxon>
    </lineage>
</organism>
<evidence type="ECO:0000313" key="3">
    <source>
        <dbReference type="Proteomes" id="UP000437931"/>
    </source>
</evidence>
<comment type="caution">
    <text evidence="1">The sequence shown here is derived from an EMBL/GenBank/DDBJ whole genome shotgun (WGS) entry which is preliminary data.</text>
</comment>
<gene>
    <name evidence="1" type="ORF">GIY21_20285</name>
    <name evidence="2" type="ORF">GIY22_20295</name>
</gene>
<dbReference type="AlphaFoldDB" id="A0A6N7QE16"/>
<accession>A0A6N7QE16</accession>
<dbReference type="Proteomes" id="UP000437931">
    <property type="component" value="Unassembled WGS sequence"/>
</dbReference>
<keyword evidence="3" id="KW-1185">Reference proteome</keyword>
<protein>
    <submittedName>
        <fullName evidence="1">Uncharacterized protein</fullName>
    </submittedName>
</protein>
<evidence type="ECO:0000313" key="4">
    <source>
        <dbReference type="Proteomes" id="UP000439314"/>
    </source>
</evidence>
<evidence type="ECO:0000313" key="2">
    <source>
        <dbReference type="EMBL" id="MRH76974.1"/>
    </source>
</evidence>
<dbReference type="EMBL" id="WJPN01000026">
    <property type="protein sequence ID" value="MRH02643.1"/>
    <property type="molecule type" value="Genomic_DNA"/>
</dbReference>
<reference evidence="2" key="2">
    <citation type="journal article" date="2020" name="Plant Dis.">
        <title>A Grain Rot of Rice in Iran Caused by a Xanthomonas Strain Closely Related to X. sacchari.</title>
        <authorList>
            <person name="Mirghasempour S.A."/>
            <person name="Huang S."/>
            <person name="Studholme D.J."/>
            <person name="Brady C.L."/>
        </authorList>
    </citation>
    <scope>NUCLEOTIDE SEQUENCE</scope>
    <source>
        <strain evidence="2">SAM114</strain>
    </source>
</reference>
<evidence type="ECO:0000313" key="1">
    <source>
        <dbReference type="EMBL" id="MRH02643.1"/>
    </source>
</evidence>
<name>A0A6N7QE16_9XANT</name>
<sequence>MVDVVICKIDIPYEATGCIKMQPYFVVLNGDSPPKQIGDQYDDYDSAFKSRSADYPIASAQSIGDFFGEGPVASPAGEAPAAEHEYESKSVIAFEPSIGAAVMELTVWEGGMGQSRRSEKQPAFRYMLAQLGGGILGAIKMFSSPDEAKSDLIAMKADVAMANAPTNSTNSTSHGMK</sequence>
<dbReference type="RefSeq" id="WP_153753463.1">
    <property type="nucleotide sequence ID" value="NZ_WJPM01000026.1"/>
</dbReference>